<protein>
    <recommendedName>
        <fullName evidence="3">DUF1877 family protein</fullName>
    </recommendedName>
</protein>
<organism evidence="1 2">
    <name type="scientific">Luedemannella flava</name>
    <dbReference type="NCBI Taxonomy" id="349316"/>
    <lineage>
        <taxon>Bacteria</taxon>
        <taxon>Bacillati</taxon>
        <taxon>Actinomycetota</taxon>
        <taxon>Actinomycetes</taxon>
        <taxon>Micromonosporales</taxon>
        <taxon>Micromonosporaceae</taxon>
        <taxon>Luedemannella</taxon>
    </lineage>
</organism>
<evidence type="ECO:0008006" key="3">
    <source>
        <dbReference type="Google" id="ProtNLM"/>
    </source>
</evidence>
<dbReference type="InterPro" id="IPR035944">
    <property type="entry name" value="YfbM-like_sf"/>
</dbReference>
<evidence type="ECO:0000313" key="2">
    <source>
        <dbReference type="Proteomes" id="UP001500218"/>
    </source>
</evidence>
<accession>A0ABP4YGR8</accession>
<dbReference type="Gene3D" id="3.40.1760.10">
    <property type="entry name" value="YfbM-like super family"/>
    <property type="match status" value="1"/>
</dbReference>
<sequence length="168" mass="18915">MSMIMQYVRLRSDELTRLRDLLRSDPNGAFDFVDELADLAVDDVPEGRTFDTDRAWAGLDHLLEKAGGAPVNVIYGEEALTVDDWGYAPPRLLDPAEVRAGADYLSALPFDRLAEHYDAEALTRAGVYPEIWHTDERARDYLRRWYDGLATFFARAAAAGDSLVIYLT</sequence>
<keyword evidence="2" id="KW-1185">Reference proteome</keyword>
<dbReference type="InterPro" id="IPR015068">
    <property type="entry name" value="DUF1877"/>
</dbReference>
<dbReference type="EMBL" id="BAAALT010000143">
    <property type="protein sequence ID" value="GAA1816535.1"/>
    <property type="molecule type" value="Genomic_DNA"/>
</dbReference>
<dbReference type="Proteomes" id="UP001500218">
    <property type="component" value="Unassembled WGS sequence"/>
</dbReference>
<evidence type="ECO:0000313" key="1">
    <source>
        <dbReference type="EMBL" id="GAA1816535.1"/>
    </source>
</evidence>
<proteinExistence type="predicted"/>
<reference evidence="2" key="1">
    <citation type="journal article" date="2019" name="Int. J. Syst. Evol. Microbiol.">
        <title>The Global Catalogue of Microorganisms (GCM) 10K type strain sequencing project: providing services to taxonomists for standard genome sequencing and annotation.</title>
        <authorList>
            <consortium name="The Broad Institute Genomics Platform"/>
            <consortium name="The Broad Institute Genome Sequencing Center for Infectious Disease"/>
            <person name="Wu L."/>
            <person name="Ma J."/>
        </authorList>
    </citation>
    <scope>NUCLEOTIDE SEQUENCE [LARGE SCALE GENOMIC DNA]</scope>
    <source>
        <strain evidence="2">JCM 13250</strain>
    </source>
</reference>
<dbReference type="Pfam" id="PF08974">
    <property type="entry name" value="DUF1877"/>
    <property type="match status" value="1"/>
</dbReference>
<dbReference type="RefSeq" id="WP_344134810.1">
    <property type="nucleotide sequence ID" value="NZ_BAAALT010000143.1"/>
</dbReference>
<name>A0ABP4YGR8_9ACTN</name>
<dbReference type="SUPFAM" id="SSF111069">
    <property type="entry name" value="Hypothetical protein yfbM"/>
    <property type="match status" value="1"/>
</dbReference>
<gene>
    <name evidence="1" type="ORF">GCM10009682_41790</name>
</gene>
<comment type="caution">
    <text evidence="1">The sequence shown here is derived from an EMBL/GenBank/DDBJ whole genome shotgun (WGS) entry which is preliminary data.</text>
</comment>